<keyword evidence="2" id="KW-0677">Repeat</keyword>
<dbReference type="PROSITE" id="PS51272">
    <property type="entry name" value="SLH"/>
    <property type="match status" value="2"/>
</dbReference>
<dbReference type="Pfam" id="PF00135">
    <property type="entry name" value="COesterase"/>
    <property type="match status" value="1"/>
</dbReference>
<sequence length="710" mass="77224">MLKRKIFTLTLVLMLLLSAITAYADTPPQTGDIEGRWSFSIVNKWAEKGIIRADADGTFKPTHLVTGAELKSLLKNAFNLDVVLEDSSIHVTREAAVKTIADALYSELSSKSSTGFLDDSDISPNAKSAIIKASLEGLVNGYPDGTFRPNEPLTFEQAIAIMDQIAMKDLKYTKGILQTTAYGQVEGQLSNDDQSIEWLGVPYAAPPVDELRWLAPQPPKSWTGVLETKNYKEKSMQLSGKDVIGSEDCLYMNIYRPNTAATDLPVLVFVHGGNNQTGTSQDFKGEKLAADANCIVVSIDYRLAALGWVNLPALKTGDPLTDSGNFGLLDIHEALNWVNGNIKAFGGNPYNVTISGQSAGGRDVMAILISPIFKGDFQKAFAISGGMTVTDPSVGQEIDAKAFAALVVEDGVKATEAEAIAWLNTDAQDVKNYLRGLSGERIAPLMNNAAIRMTVFPHLFADGYVLPKEGFAVLSTGHYNKVPTLLGSCKDEFSVFAGTDPMFVAALFGGTLATDEVLLPQYTFANTYGSMLYTGFNADRSAEIMADVTGQPDVFAYRFAWGADPDVISPGLGSVLGAFHGIDMDFLKGRYDSFVTTNYTDENLKGRDALVSAMHTYLKNFLYTGNPNGGDLPVWNAWSNAENADKLMILDADKNEVKLRMTSDYIIESEVFKAIDADQTLPADQKQNMISNIMSGRFFSESFDAHYNQK</sequence>
<dbReference type="InterPro" id="IPR029058">
    <property type="entry name" value="AB_hydrolase_fold"/>
</dbReference>
<comment type="caution">
    <text evidence="6">The sequence shown here is derived from an EMBL/GenBank/DDBJ whole genome shotgun (WGS) entry which is preliminary data.</text>
</comment>
<dbReference type="PROSITE" id="PS00122">
    <property type="entry name" value="CARBOXYLESTERASE_B_1"/>
    <property type="match status" value="1"/>
</dbReference>
<dbReference type="SUPFAM" id="SSF53474">
    <property type="entry name" value="alpha/beta-Hydrolases"/>
    <property type="match status" value="1"/>
</dbReference>
<feature type="domain" description="SLH" evidence="5">
    <location>
        <begin position="113"/>
        <end position="176"/>
    </location>
</feature>
<dbReference type="InterPro" id="IPR001119">
    <property type="entry name" value="SLH_dom"/>
</dbReference>
<feature type="chain" id="PRO_5045441585" evidence="4">
    <location>
        <begin position="25"/>
        <end position="710"/>
    </location>
</feature>
<dbReference type="EMBL" id="JADKNH010000002">
    <property type="protein sequence ID" value="MBF4692466.1"/>
    <property type="molecule type" value="Genomic_DNA"/>
</dbReference>
<keyword evidence="3" id="KW-0378">Hydrolase</keyword>
<organism evidence="6 7">
    <name type="scientific">Fusibacter ferrireducens</name>
    <dbReference type="NCBI Taxonomy" id="2785058"/>
    <lineage>
        <taxon>Bacteria</taxon>
        <taxon>Bacillati</taxon>
        <taxon>Bacillota</taxon>
        <taxon>Clostridia</taxon>
        <taxon>Eubacteriales</taxon>
        <taxon>Eubacteriales Family XII. Incertae Sedis</taxon>
        <taxon>Fusibacter</taxon>
    </lineage>
</organism>
<evidence type="ECO:0000256" key="3">
    <source>
        <dbReference type="ARBA" id="ARBA00022801"/>
    </source>
</evidence>
<evidence type="ECO:0000259" key="5">
    <source>
        <dbReference type="PROSITE" id="PS51272"/>
    </source>
</evidence>
<evidence type="ECO:0000313" key="7">
    <source>
        <dbReference type="Proteomes" id="UP000614200"/>
    </source>
</evidence>
<dbReference type="Pfam" id="PF00395">
    <property type="entry name" value="SLH"/>
    <property type="match status" value="2"/>
</dbReference>
<dbReference type="RefSeq" id="WP_194700693.1">
    <property type="nucleotide sequence ID" value="NZ_JADKNH010000002.1"/>
</dbReference>
<name>A0ABR9ZQ72_9FIRM</name>
<proteinExistence type="inferred from homology"/>
<dbReference type="PANTHER" id="PTHR11559">
    <property type="entry name" value="CARBOXYLESTERASE"/>
    <property type="match status" value="1"/>
</dbReference>
<evidence type="ECO:0000313" key="6">
    <source>
        <dbReference type="EMBL" id="MBF4692466.1"/>
    </source>
</evidence>
<dbReference type="InterPro" id="IPR019826">
    <property type="entry name" value="Carboxylesterase_B_AS"/>
</dbReference>
<feature type="domain" description="SLH" evidence="5">
    <location>
        <begin position="25"/>
        <end position="88"/>
    </location>
</feature>
<evidence type="ECO:0000256" key="4">
    <source>
        <dbReference type="SAM" id="SignalP"/>
    </source>
</evidence>
<dbReference type="Gene3D" id="3.40.50.1820">
    <property type="entry name" value="alpha/beta hydrolase"/>
    <property type="match status" value="1"/>
</dbReference>
<dbReference type="InterPro" id="IPR050309">
    <property type="entry name" value="Type-B_Carboxylest/Lipase"/>
</dbReference>
<dbReference type="Proteomes" id="UP000614200">
    <property type="component" value="Unassembled WGS sequence"/>
</dbReference>
<comment type="similarity">
    <text evidence="1">Belongs to the type-B carboxylesterase/lipase family.</text>
</comment>
<keyword evidence="7" id="KW-1185">Reference proteome</keyword>
<gene>
    <name evidence="6" type="ORF">ISU02_05025</name>
</gene>
<keyword evidence="4" id="KW-0732">Signal</keyword>
<reference evidence="6 7" key="1">
    <citation type="submission" date="2020-11" db="EMBL/GenBank/DDBJ databases">
        <title>Fusibacter basophilias sp. nov.</title>
        <authorList>
            <person name="Qiu D."/>
        </authorList>
    </citation>
    <scope>NUCLEOTIDE SEQUENCE [LARGE SCALE GENOMIC DNA]</scope>
    <source>
        <strain evidence="6 7">Q10-2</strain>
    </source>
</reference>
<dbReference type="InterPro" id="IPR002018">
    <property type="entry name" value="CarbesteraseB"/>
</dbReference>
<accession>A0ABR9ZQ72</accession>
<evidence type="ECO:0000256" key="1">
    <source>
        <dbReference type="ARBA" id="ARBA00005964"/>
    </source>
</evidence>
<feature type="signal peptide" evidence="4">
    <location>
        <begin position="1"/>
        <end position="24"/>
    </location>
</feature>
<evidence type="ECO:0000256" key="2">
    <source>
        <dbReference type="ARBA" id="ARBA00022737"/>
    </source>
</evidence>
<protein>
    <submittedName>
        <fullName evidence="6">Carboxylesterase family protein</fullName>
    </submittedName>
</protein>